<dbReference type="InterPro" id="IPR018497">
    <property type="entry name" value="Peptidase_M13_C"/>
</dbReference>
<keyword evidence="6" id="KW-0862">Zinc</keyword>
<keyword evidence="12" id="KW-1185">Reference proteome</keyword>
<dbReference type="GO" id="GO:0046872">
    <property type="term" value="F:metal ion binding"/>
    <property type="evidence" value="ECO:0007669"/>
    <property type="project" value="UniProtKB-KW"/>
</dbReference>
<reference evidence="11" key="2">
    <citation type="journal article" date="2023" name="Microbiol Resour">
        <title>Decontamination and Annotation of the Draft Genome Sequence of the Oomycete Lagenidium giganteum ARSEF 373.</title>
        <authorList>
            <person name="Morgan W.R."/>
            <person name="Tartar A."/>
        </authorList>
    </citation>
    <scope>NUCLEOTIDE SEQUENCE</scope>
    <source>
        <strain evidence="11">ARSEF 373</strain>
    </source>
</reference>
<dbReference type="GO" id="GO:0004222">
    <property type="term" value="F:metalloendopeptidase activity"/>
    <property type="evidence" value="ECO:0007669"/>
    <property type="project" value="InterPro"/>
</dbReference>
<dbReference type="Pfam" id="PF05649">
    <property type="entry name" value="Peptidase_M13_N"/>
    <property type="match status" value="1"/>
</dbReference>
<dbReference type="GO" id="GO:0005886">
    <property type="term" value="C:plasma membrane"/>
    <property type="evidence" value="ECO:0007669"/>
    <property type="project" value="TreeGrafter"/>
</dbReference>
<dbReference type="SUPFAM" id="SSF55486">
    <property type="entry name" value="Metalloproteases ('zincins'), catalytic domain"/>
    <property type="match status" value="1"/>
</dbReference>
<dbReference type="InterPro" id="IPR024079">
    <property type="entry name" value="MetalloPept_cat_dom_sf"/>
</dbReference>
<dbReference type="Gene3D" id="3.40.390.10">
    <property type="entry name" value="Collagenase (Catalytic Domain)"/>
    <property type="match status" value="1"/>
</dbReference>
<comment type="similarity">
    <text evidence="2">Belongs to the peptidase M13 family.</text>
</comment>
<feature type="domain" description="Peptidase M13 C-terminal" evidence="9">
    <location>
        <begin position="461"/>
        <end position="668"/>
    </location>
</feature>
<evidence type="ECO:0000256" key="2">
    <source>
        <dbReference type="ARBA" id="ARBA00007357"/>
    </source>
</evidence>
<evidence type="ECO:0000256" key="7">
    <source>
        <dbReference type="ARBA" id="ARBA00023049"/>
    </source>
</evidence>
<organism evidence="11 12">
    <name type="scientific">Lagenidium giganteum</name>
    <dbReference type="NCBI Taxonomy" id="4803"/>
    <lineage>
        <taxon>Eukaryota</taxon>
        <taxon>Sar</taxon>
        <taxon>Stramenopiles</taxon>
        <taxon>Oomycota</taxon>
        <taxon>Peronosporomycetes</taxon>
        <taxon>Pythiales</taxon>
        <taxon>Pythiaceae</taxon>
    </lineage>
</organism>
<protein>
    <recommendedName>
        <fullName evidence="13">Endothelin-converting enzyme 1</fullName>
    </recommendedName>
</protein>
<reference evidence="11" key="1">
    <citation type="submission" date="2022-11" db="EMBL/GenBank/DDBJ databases">
        <authorList>
            <person name="Morgan W.R."/>
            <person name="Tartar A."/>
        </authorList>
    </citation>
    <scope>NUCLEOTIDE SEQUENCE</scope>
    <source>
        <strain evidence="11">ARSEF 373</strain>
    </source>
</reference>
<evidence type="ECO:0000256" key="1">
    <source>
        <dbReference type="ARBA" id="ARBA00001947"/>
    </source>
</evidence>
<dbReference type="AlphaFoldDB" id="A0AAV2ZA10"/>
<dbReference type="Proteomes" id="UP001146120">
    <property type="component" value="Unassembled WGS sequence"/>
</dbReference>
<dbReference type="PANTHER" id="PTHR11733">
    <property type="entry name" value="ZINC METALLOPROTEASE FAMILY M13 NEPRILYSIN-RELATED"/>
    <property type="match status" value="1"/>
</dbReference>
<keyword evidence="8" id="KW-0732">Signal</keyword>
<feature type="signal peptide" evidence="8">
    <location>
        <begin position="1"/>
        <end position="28"/>
    </location>
</feature>
<comment type="caution">
    <text evidence="11">The sequence shown here is derived from an EMBL/GenBank/DDBJ whole genome shotgun (WGS) entry which is preliminary data.</text>
</comment>
<dbReference type="GO" id="GO:0016485">
    <property type="term" value="P:protein processing"/>
    <property type="evidence" value="ECO:0007669"/>
    <property type="project" value="TreeGrafter"/>
</dbReference>
<dbReference type="Gene3D" id="1.10.1380.10">
    <property type="entry name" value="Neutral endopeptidase , domain2"/>
    <property type="match status" value="1"/>
</dbReference>
<dbReference type="CDD" id="cd08662">
    <property type="entry name" value="M13"/>
    <property type="match status" value="1"/>
</dbReference>
<evidence type="ECO:0000256" key="3">
    <source>
        <dbReference type="ARBA" id="ARBA00022670"/>
    </source>
</evidence>
<keyword evidence="5" id="KW-0378">Hydrolase</keyword>
<dbReference type="Pfam" id="PF01431">
    <property type="entry name" value="Peptidase_M13"/>
    <property type="match status" value="1"/>
</dbReference>
<comment type="cofactor">
    <cofactor evidence="1">
        <name>Zn(2+)</name>
        <dbReference type="ChEBI" id="CHEBI:29105"/>
    </cofactor>
</comment>
<evidence type="ECO:0000259" key="9">
    <source>
        <dbReference type="Pfam" id="PF01431"/>
    </source>
</evidence>
<evidence type="ECO:0008006" key="13">
    <source>
        <dbReference type="Google" id="ProtNLM"/>
    </source>
</evidence>
<dbReference type="EMBL" id="DAKRPA010000036">
    <property type="protein sequence ID" value="DBA02088.1"/>
    <property type="molecule type" value="Genomic_DNA"/>
</dbReference>
<evidence type="ECO:0000256" key="5">
    <source>
        <dbReference type="ARBA" id="ARBA00022801"/>
    </source>
</evidence>
<name>A0AAV2ZA10_9STRA</name>
<keyword evidence="7" id="KW-0482">Metalloprotease</keyword>
<dbReference type="PRINTS" id="PR00786">
    <property type="entry name" value="NEPRILYSIN"/>
</dbReference>
<evidence type="ECO:0000259" key="10">
    <source>
        <dbReference type="Pfam" id="PF05649"/>
    </source>
</evidence>
<dbReference type="InterPro" id="IPR008753">
    <property type="entry name" value="Peptidase_M13_N"/>
</dbReference>
<proteinExistence type="inferred from homology"/>
<feature type="domain" description="Peptidase M13 N-terminal" evidence="10">
    <location>
        <begin position="51"/>
        <end position="409"/>
    </location>
</feature>
<dbReference type="InterPro" id="IPR000718">
    <property type="entry name" value="Peptidase_M13"/>
</dbReference>
<dbReference type="PANTHER" id="PTHR11733:SF167">
    <property type="entry name" value="FI17812P1-RELATED"/>
    <property type="match status" value="1"/>
</dbReference>
<evidence type="ECO:0000256" key="8">
    <source>
        <dbReference type="SAM" id="SignalP"/>
    </source>
</evidence>
<accession>A0AAV2ZA10</accession>
<feature type="chain" id="PRO_5043774691" description="Endothelin-converting enzyme 1" evidence="8">
    <location>
        <begin position="29"/>
        <end position="669"/>
    </location>
</feature>
<keyword evidence="4" id="KW-0479">Metal-binding</keyword>
<dbReference type="InterPro" id="IPR042089">
    <property type="entry name" value="Peptidase_M13_dom_2"/>
</dbReference>
<evidence type="ECO:0000256" key="4">
    <source>
        <dbReference type="ARBA" id="ARBA00022723"/>
    </source>
</evidence>
<keyword evidence="3" id="KW-0645">Protease</keyword>
<evidence type="ECO:0000313" key="11">
    <source>
        <dbReference type="EMBL" id="DBA02088.1"/>
    </source>
</evidence>
<dbReference type="PROSITE" id="PS51885">
    <property type="entry name" value="NEPRILYSIN"/>
    <property type="match status" value="1"/>
</dbReference>
<gene>
    <name evidence="11" type="ORF">N0F65_011155</name>
</gene>
<evidence type="ECO:0000313" key="12">
    <source>
        <dbReference type="Proteomes" id="UP001146120"/>
    </source>
</evidence>
<evidence type="ECO:0000256" key="6">
    <source>
        <dbReference type="ARBA" id="ARBA00022833"/>
    </source>
</evidence>
<sequence length="669" mass="75083">MTIKALSLGSVLSLLTLMLFEFPIQSVADPFDVLIEFPSRKLALMDLMAHPCEDFYQYACGRWLKDDKLDVLPTYSSLDDKIWNVLKSIVEGDTPVVSVLYQSCMDVETLDARGAEPLQGDLARIRATETTEDVFKLAADLTTRTGICFVACFDIVPDATNNASAHAIHLGLQTLTLGYEVYNDADMWTKVGPEFEEYVFTLLKLAGLTANDAAAATTATLYIEHELALGQLARPPSGNLVESTVGDVSDVYPQTVGWMLERTVGPVTLSGEIRVVHVAEELHRHAEKLISDLDVTHLRWYLMYVLVKETSPFLSKPFVDAQDKLFGTNRGPRRWKWCLNHVQETLPQRLGTQFFRNVHGEDAMSAAQIMIAMMEKAMEATILNATWLDDDTRVRALRKLAAMNNLVGHSHHEELIDVALSSHDFLGNVQRIRRSRVQKMLNKLHERVDRIDWDLPAFEANAWYTPNTNTMTLPIGILQDPLFHVNHTPAENFGALGSIIGHEVTHGFDSKGRRYDGEGRLHEWWSEQADHEFNARAKCMEQQYSSFGVRGVNGTIIAYTNGSSTLAENIADNGGLALALNAYHDYLRAIPQATEGLVEENDRLFFVSFAQNYCWKETDEEQLDIVATDNHAPKAWRVNGALMNSEAFAHAFQCDAGQRMNPTTKCKIW</sequence>